<dbReference type="AlphaFoldDB" id="A0A127VI90"/>
<dbReference type="RefSeq" id="WP_068404573.1">
    <property type="nucleotide sequence ID" value="NZ_CP014504.1"/>
</dbReference>
<keyword evidence="2" id="KW-1185">Reference proteome</keyword>
<dbReference type="PATRIC" id="fig|188932.3.peg.4288"/>
<dbReference type="PROSITE" id="PS51257">
    <property type="entry name" value="PROKAR_LIPOPROTEIN"/>
    <property type="match status" value="1"/>
</dbReference>
<dbReference type="SUPFAM" id="SSF48452">
    <property type="entry name" value="TPR-like"/>
    <property type="match status" value="1"/>
</dbReference>
<dbReference type="Pfam" id="PF12771">
    <property type="entry name" value="SusD-like_2"/>
    <property type="match status" value="1"/>
</dbReference>
<evidence type="ECO:0000313" key="1">
    <source>
        <dbReference type="EMBL" id="AMQ00982.1"/>
    </source>
</evidence>
<dbReference type="KEGG" id="pcm:AY601_4131"/>
<name>A0A127VI90_9SPHI</name>
<dbReference type="InterPro" id="IPR011990">
    <property type="entry name" value="TPR-like_helical_dom_sf"/>
</dbReference>
<dbReference type="Gene3D" id="1.25.40.390">
    <property type="match status" value="1"/>
</dbReference>
<dbReference type="OrthoDB" id="9766256at2"/>
<evidence type="ECO:0000313" key="2">
    <source>
        <dbReference type="Proteomes" id="UP000071561"/>
    </source>
</evidence>
<evidence type="ECO:0008006" key="3">
    <source>
        <dbReference type="Google" id="ProtNLM"/>
    </source>
</evidence>
<dbReference type="EMBL" id="CP014504">
    <property type="protein sequence ID" value="AMQ00982.1"/>
    <property type="molecule type" value="Genomic_DNA"/>
</dbReference>
<dbReference type="InterPro" id="IPR041662">
    <property type="entry name" value="SusD-like_2"/>
</dbReference>
<dbReference type="Proteomes" id="UP000071561">
    <property type="component" value="Chromosome"/>
</dbReference>
<accession>A0A127VI90</accession>
<organism evidence="1 2">
    <name type="scientific">Pedobacter cryoconitis</name>
    <dbReference type="NCBI Taxonomy" id="188932"/>
    <lineage>
        <taxon>Bacteria</taxon>
        <taxon>Pseudomonadati</taxon>
        <taxon>Bacteroidota</taxon>
        <taxon>Sphingobacteriia</taxon>
        <taxon>Sphingobacteriales</taxon>
        <taxon>Sphingobacteriaceae</taxon>
        <taxon>Pedobacter</taxon>
    </lineage>
</organism>
<protein>
    <recommendedName>
        <fullName evidence="3">SusD-like starch-binding protein associating with outer membrane</fullName>
    </recommendedName>
</protein>
<sequence>MSAKYIFNPKKLLLLVFIGVVGLSGCKKFLDVNQDPNKPSTADPNLLLPVSQVAVGTVVGNYFQVYGNIWGQYWTQGPSASQYRSIERYNDPNTAFDQVWNRIYTKALINAQLIIDSKVGGVEQTKGIAYLTKAYTFQLATDAFGDIPVGDALQTTNLSPKYIAQAAVYDSIFNYIDKGVALIGVANAVKPPGSQDVVFQGDMAQWKAFANTLKLKAYLRLTNIDPAKASAGIAALYATSPVFLTKDASIKYSSTGGNDNPLYSEIVGLGKPQNLVASATAVDQFVANNDPRVLQLYVPVAGTTTVTTLVQGTFAQFPTSVVSTPSALVGASPNNAQSALAPVKFISASESYFLQAEAVARGWATGDVNDLFAKGINASFVATGITDAAIAATYITTARDGQLALTAAASPEAKVKAIITQKYYALCGFQGFEAWSEYRRTGYPDFLIISKAAPAGTAVGPRRMLYPNSESVTNLNYPGTIALNVPVWWGKKN</sequence>
<proteinExistence type="predicted"/>
<reference evidence="1 2" key="1">
    <citation type="submission" date="2016-03" db="EMBL/GenBank/DDBJ databases">
        <title>Complete genome sequence of Pedobacter cryoconitis PAMC 27485.</title>
        <authorList>
            <person name="Lee J."/>
            <person name="Kim O.-S."/>
        </authorList>
    </citation>
    <scope>NUCLEOTIDE SEQUENCE [LARGE SCALE GENOMIC DNA]</scope>
    <source>
        <strain evidence="1 2">PAMC 27485</strain>
    </source>
</reference>
<gene>
    <name evidence="1" type="ORF">AY601_4131</name>
</gene>